<dbReference type="InterPro" id="IPR012910">
    <property type="entry name" value="Plug_dom"/>
</dbReference>
<dbReference type="InterPro" id="IPR008969">
    <property type="entry name" value="CarboxyPept-like_regulatory"/>
</dbReference>
<keyword evidence="14" id="KW-1185">Reference proteome</keyword>
<dbReference type="InterPro" id="IPR023997">
    <property type="entry name" value="TonB-dep_OMP_SusC/RagA_CS"/>
</dbReference>
<comment type="similarity">
    <text evidence="8 9">Belongs to the TonB-dependent receptor family.</text>
</comment>
<dbReference type="Gene3D" id="2.40.170.20">
    <property type="entry name" value="TonB-dependent receptor, beta-barrel domain"/>
    <property type="match status" value="1"/>
</dbReference>
<sequence>MKKTPPAIHLALLTIVLLLIATGSRAQKAPTTPKVITGKITNATTNEPLEEVTVQLKGKSVTAVTNEQGIYSISVDNVQGAILVFSFVGYTEKEVKLNTTTTIYNVKLETNLKDMEDVVVIGYGTVRKKDLTGSVGQVKVGDIKKAPVASFEDALGGRVAGVQVGAVDGQPGSSNLITIRGGNSITQSNAPLYVIDGFPVENPSNNTFNPDDLESIEVLKDASATAIYGARGANGVIIITTKKGKAGAPVVTYNAWYGLQKEINRQEVMSPYEFVKYQLELLPAQSTALYLDNGKTLDYYRNVKGVNWQDEIFRTAPMQSHSVAVSGGNAGTRYALSGNILDQDGILINSGFQRYQGRIVLDQTVNTKLKVGVNINYSSLKTTGQIATNGGDNGINASSYLFYSAWGYRPIMGDSLGDLNFADAAFDPDITNASDLRVNPIISAKNAYNVAFTNALFANAYLEYKVMKNLTLRVTGGITRNAVRREIFYNTKTAAGNPRTVYGATNGVNGSVNNNVLSSWLNENTLTWNQRFNKDHILNVVGGFTLQKTKTLIDGFSANKVPNESLGISGLDEGTPLVNVSSESEAAQASFLGRVNYTLFGKYLFTASFRADGSSKFADGNRWGYFPSGSVAWRISEESFMKKLPFVSDAKLRVSYGITGNNRVSDFSYLSVLRQTGFTNGSGNTTPGYYFNNILVPGSAPVEVGNKDLKWERTAQTDVGLDLGFFNNRIGLSVDYYYKKTSDLLLNANLASSTGYLTGYKNIGKVSNQGLEFTLNTVNVNSKNFTWSTNFNISFNRNKILELNYDQPSITTRLQGWNDNFNNSLPYLAKPGMPVALFLGYIADGLYQVDDFNRLPNGAYVLREDVPNNGQDRAVIKPGYIKYVDINGDGVVNADDQTVIGNPLPVHTGGFSNNFRYHNFDLNVFFQWSYGNDILNGNRLVFEGYEGRQYLNMFKSFENRWTPENPHTNMPVAGVTSPNVYSTRVIEDGSFLRLKTVSLGYNLPAPVLKRIKIQGIRVYAAAQNLVTWTNYSGVDPEVSVRNSALTPGFDWSAYPKARTLTLGLNVTF</sequence>
<dbReference type="RefSeq" id="WP_119051472.1">
    <property type="nucleotide sequence ID" value="NZ_CP032157.1"/>
</dbReference>
<keyword evidence="4 8" id="KW-0812">Transmembrane</keyword>
<evidence type="ECO:0000256" key="7">
    <source>
        <dbReference type="ARBA" id="ARBA00023237"/>
    </source>
</evidence>
<accession>A0A3B7MZ66</accession>
<organism evidence="13 14">
    <name type="scientific">Paraflavitalea soli</name>
    <dbReference type="NCBI Taxonomy" id="2315862"/>
    <lineage>
        <taxon>Bacteria</taxon>
        <taxon>Pseudomonadati</taxon>
        <taxon>Bacteroidota</taxon>
        <taxon>Chitinophagia</taxon>
        <taxon>Chitinophagales</taxon>
        <taxon>Chitinophagaceae</taxon>
        <taxon>Paraflavitalea</taxon>
    </lineage>
</organism>
<evidence type="ECO:0000259" key="11">
    <source>
        <dbReference type="Pfam" id="PF00593"/>
    </source>
</evidence>
<evidence type="ECO:0000313" key="13">
    <source>
        <dbReference type="EMBL" id="AXY75591.1"/>
    </source>
</evidence>
<dbReference type="Gene3D" id="2.60.40.1120">
    <property type="entry name" value="Carboxypeptidase-like, regulatory domain"/>
    <property type="match status" value="1"/>
</dbReference>
<dbReference type="AlphaFoldDB" id="A0A3B7MZ66"/>
<dbReference type="NCBIfam" id="TIGR04056">
    <property type="entry name" value="OMP_RagA_SusC"/>
    <property type="match status" value="1"/>
</dbReference>
<evidence type="ECO:0000259" key="12">
    <source>
        <dbReference type="Pfam" id="PF07715"/>
    </source>
</evidence>
<keyword evidence="13" id="KW-0675">Receptor</keyword>
<comment type="subcellular location">
    <subcellularLocation>
        <location evidence="1 8">Cell outer membrane</location>
        <topology evidence="1 8">Multi-pass membrane protein</topology>
    </subcellularLocation>
</comment>
<feature type="domain" description="TonB-dependent receptor plug" evidence="12">
    <location>
        <begin position="128"/>
        <end position="236"/>
    </location>
</feature>
<dbReference type="Pfam" id="PF07715">
    <property type="entry name" value="Plug"/>
    <property type="match status" value="1"/>
</dbReference>
<evidence type="ECO:0000256" key="9">
    <source>
        <dbReference type="RuleBase" id="RU003357"/>
    </source>
</evidence>
<evidence type="ECO:0000256" key="8">
    <source>
        <dbReference type="PROSITE-ProRule" id="PRU01360"/>
    </source>
</evidence>
<evidence type="ECO:0000313" key="14">
    <source>
        <dbReference type="Proteomes" id="UP000263900"/>
    </source>
</evidence>
<dbReference type="SUPFAM" id="SSF49464">
    <property type="entry name" value="Carboxypeptidase regulatory domain-like"/>
    <property type="match status" value="1"/>
</dbReference>
<feature type="domain" description="TonB-dependent receptor-like beta-barrel" evidence="11">
    <location>
        <begin position="426"/>
        <end position="881"/>
    </location>
</feature>
<dbReference type="Pfam" id="PF00593">
    <property type="entry name" value="TonB_dep_Rec_b-barrel"/>
    <property type="match status" value="1"/>
</dbReference>
<dbReference type="InterPro" id="IPR000531">
    <property type="entry name" value="Beta-barrel_TonB"/>
</dbReference>
<keyword evidence="6 8" id="KW-0472">Membrane</keyword>
<dbReference type="SUPFAM" id="SSF56935">
    <property type="entry name" value="Porins"/>
    <property type="match status" value="1"/>
</dbReference>
<dbReference type="Proteomes" id="UP000263900">
    <property type="component" value="Chromosome"/>
</dbReference>
<evidence type="ECO:0000256" key="3">
    <source>
        <dbReference type="ARBA" id="ARBA00022452"/>
    </source>
</evidence>
<keyword evidence="3 8" id="KW-1134">Transmembrane beta strand</keyword>
<proteinExistence type="inferred from homology"/>
<reference evidence="13 14" key="1">
    <citation type="submission" date="2018-09" db="EMBL/GenBank/DDBJ databases">
        <title>Genome sequencing of strain 6GH32-13.</title>
        <authorList>
            <person name="Weon H.-Y."/>
            <person name="Heo J."/>
            <person name="Kwon S.-W."/>
        </authorList>
    </citation>
    <scope>NUCLEOTIDE SEQUENCE [LARGE SCALE GENOMIC DNA]</scope>
    <source>
        <strain evidence="13 14">5GH32-13</strain>
    </source>
</reference>
<evidence type="ECO:0000256" key="4">
    <source>
        <dbReference type="ARBA" id="ARBA00022692"/>
    </source>
</evidence>
<evidence type="ECO:0000256" key="6">
    <source>
        <dbReference type="ARBA" id="ARBA00023136"/>
    </source>
</evidence>
<keyword evidence="5 9" id="KW-0798">TonB box</keyword>
<dbReference type="GO" id="GO:0009279">
    <property type="term" value="C:cell outer membrane"/>
    <property type="evidence" value="ECO:0007669"/>
    <property type="project" value="UniProtKB-SubCell"/>
</dbReference>
<dbReference type="InterPro" id="IPR023996">
    <property type="entry name" value="TonB-dep_OMP_SusC/RagA"/>
</dbReference>
<evidence type="ECO:0000256" key="10">
    <source>
        <dbReference type="SAM" id="SignalP"/>
    </source>
</evidence>
<dbReference type="PROSITE" id="PS52016">
    <property type="entry name" value="TONB_DEPENDENT_REC_3"/>
    <property type="match status" value="1"/>
</dbReference>
<protein>
    <submittedName>
        <fullName evidence="13">TonB-dependent receptor</fullName>
    </submittedName>
</protein>
<feature type="chain" id="PRO_5017647843" evidence="10">
    <location>
        <begin position="29"/>
        <end position="1068"/>
    </location>
</feature>
<dbReference type="InterPro" id="IPR036942">
    <property type="entry name" value="Beta-barrel_TonB_sf"/>
</dbReference>
<evidence type="ECO:0000256" key="5">
    <source>
        <dbReference type="ARBA" id="ARBA00023077"/>
    </source>
</evidence>
<dbReference type="FunFam" id="2.170.130.10:FF:000008">
    <property type="entry name" value="SusC/RagA family TonB-linked outer membrane protein"/>
    <property type="match status" value="1"/>
</dbReference>
<dbReference type="Gene3D" id="2.170.130.10">
    <property type="entry name" value="TonB-dependent receptor, plug domain"/>
    <property type="match status" value="1"/>
</dbReference>
<dbReference type="InterPro" id="IPR039426">
    <property type="entry name" value="TonB-dep_rcpt-like"/>
</dbReference>
<keyword evidence="2 8" id="KW-0813">Transport</keyword>
<dbReference type="Pfam" id="PF13715">
    <property type="entry name" value="CarbopepD_reg_2"/>
    <property type="match status" value="1"/>
</dbReference>
<dbReference type="KEGG" id="pseg:D3H65_17125"/>
<keyword evidence="7 8" id="KW-0998">Cell outer membrane</keyword>
<evidence type="ECO:0000256" key="1">
    <source>
        <dbReference type="ARBA" id="ARBA00004571"/>
    </source>
</evidence>
<gene>
    <name evidence="13" type="ORF">D3H65_17125</name>
</gene>
<dbReference type="OrthoDB" id="9768177at2"/>
<keyword evidence="10" id="KW-0732">Signal</keyword>
<feature type="signal peptide" evidence="10">
    <location>
        <begin position="1"/>
        <end position="28"/>
    </location>
</feature>
<dbReference type="InterPro" id="IPR037066">
    <property type="entry name" value="Plug_dom_sf"/>
</dbReference>
<name>A0A3B7MZ66_9BACT</name>
<dbReference type="NCBIfam" id="TIGR04057">
    <property type="entry name" value="SusC_RagA_signa"/>
    <property type="match status" value="1"/>
</dbReference>
<evidence type="ECO:0000256" key="2">
    <source>
        <dbReference type="ARBA" id="ARBA00022448"/>
    </source>
</evidence>
<dbReference type="EMBL" id="CP032157">
    <property type="protein sequence ID" value="AXY75591.1"/>
    <property type="molecule type" value="Genomic_DNA"/>
</dbReference>